<sequence>MSPRAPDTASPRQRPVPLLMVEQPEEPQAPSSAASTSMTTTDARTGFARLTEGNMNEFLQQSLPLSDGWYTDGTLSEVSTPRLPSELDWTAAWSPSPSTLDSSGCSPGLMSGYHTGMCYSGVSPSSGFALESYNLGDFYLATDEEVGHFSQVAPAAYANDFLYPEYGNWQGSMR</sequence>
<evidence type="ECO:0000313" key="3">
    <source>
        <dbReference type="Proteomes" id="UP001174936"/>
    </source>
</evidence>
<feature type="region of interest" description="Disordered" evidence="1">
    <location>
        <begin position="1"/>
        <end position="41"/>
    </location>
</feature>
<dbReference type="AlphaFoldDB" id="A0AA39YR69"/>
<evidence type="ECO:0000313" key="2">
    <source>
        <dbReference type="EMBL" id="KAK0656217.1"/>
    </source>
</evidence>
<accession>A0AA39YR69</accession>
<reference evidence="2" key="1">
    <citation type="submission" date="2023-06" db="EMBL/GenBank/DDBJ databases">
        <title>Genome-scale phylogeny and comparative genomics of the fungal order Sordariales.</title>
        <authorList>
            <consortium name="Lawrence Berkeley National Laboratory"/>
            <person name="Hensen N."/>
            <person name="Bonometti L."/>
            <person name="Westerberg I."/>
            <person name="Brannstrom I.O."/>
            <person name="Guillou S."/>
            <person name="Cros-Aarteil S."/>
            <person name="Calhoun S."/>
            <person name="Haridas S."/>
            <person name="Kuo A."/>
            <person name="Mondo S."/>
            <person name="Pangilinan J."/>
            <person name="Riley R."/>
            <person name="Labutti K."/>
            <person name="Andreopoulos B."/>
            <person name="Lipzen A."/>
            <person name="Chen C."/>
            <person name="Yanf M."/>
            <person name="Daum C."/>
            <person name="Ng V."/>
            <person name="Clum A."/>
            <person name="Steindorff A."/>
            <person name="Ohm R."/>
            <person name="Martin F."/>
            <person name="Silar P."/>
            <person name="Natvig D."/>
            <person name="Lalanne C."/>
            <person name="Gautier V."/>
            <person name="Ament-Velasquez S.L."/>
            <person name="Kruys A."/>
            <person name="Hutchinson M.I."/>
            <person name="Powell A.J."/>
            <person name="Barry K."/>
            <person name="Miller A.N."/>
            <person name="Grigoriev I.V."/>
            <person name="Debuchy R."/>
            <person name="Gladieux P."/>
            <person name="Thoren M.H."/>
            <person name="Johannesson H."/>
        </authorList>
    </citation>
    <scope>NUCLEOTIDE SEQUENCE</scope>
    <source>
        <strain evidence="2">SMH2532-1</strain>
    </source>
</reference>
<dbReference type="EMBL" id="JAULSV010000001">
    <property type="protein sequence ID" value="KAK0656217.1"/>
    <property type="molecule type" value="Genomic_DNA"/>
</dbReference>
<proteinExistence type="predicted"/>
<protein>
    <submittedName>
        <fullName evidence="2">Uncharacterized protein</fullName>
    </submittedName>
</protein>
<organism evidence="2 3">
    <name type="scientific">Cercophora newfieldiana</name>
    <dbReference type="NCBI Taxonomy" id="92897"/>
    <lineage>
        <taxon>Eukaryota</taxon>
        <taxon>Fungi</taxon>
        <taxon>Dikarya</taxon>
        <taxon>Ascomycota</taxon>
        <taxon>Pezizomycotina</taxon>
        <taxon>Sordariomycetes</taxon>
        <taxon>Sordariomycetidae</taxon>
        <taxon>Sordariales</taxon>
        <taxon>Lasiosphaeriaceae</taxon>
        <taxon>Cercophora</taxon>
    </lineage>
</organism>
<comment type="caution">
    <text evidence="2">The sequence shown here is derived from an EMBL/GenBank/DDBJ whole genome shotgun (WGS) entry which is preliminary data.</text>
</comment>
<keyword evidence="3" id="KW-1185">Reference proteome</keyword>
<name>A0AA39YR69_9PEZI</name>
<dbReference type="Proteomes" id="UP001174936">
    <property type="component" value="Unassembled WGS sequence"/>
</dbReference>
<feature type="compositionally biased region" description="Low complexity" evidence="1">
    <location>
        <begin position="26"/>
        <end position="35"/>
    </location>
</feature>
<gene>
    <name evidence="2" type="ORF">B0T16DRAFT_343028</name>
</gene>
<evidence type="ECO:0000256" key="1">
    <source>
        <dbReference type="SAM" id="MobiDB-lite"/>
    </source>
</evidence>